<dbReference type="RefSeq" id="WP_148808779.1">
    <property type="nucleotide sequence ID" value="NZ_CP042243.1"/>
</dbReference>
<evidence type="ECO:0000256" key="1">
    <source>
        <dbReference type="SAM" id="SignalP"/>
    </source>
</evidence>
<keyword evidence="5" id="KW-1185">Reference proteome</keyword>
<dbReference type="EMBL" id="CP042243">
    <property type="protein sequence ID" value="QEK11624.1"/>
    <property type="molecule type" value="Genomic_DNA"/>
</dbReference>
<dbReference type="Gene3D" id="3.30.565.40">
    <property type="entry name" value="Fervidobacterium nodosum Rt17-B1 like"/>
    <property type="match status" value="2"/>
</dbReference>
<organism evidence="4 5">
    <name type="scientific">Crassaminicella thermophila</name>
    <dbReference type="NCBI Taxonomy" id="2599308"/>
    <lineage>
        <taxon>Bacteria</taxon>
        <taxon>Bacillati</taxon>
        <taxon>Bacillota</taxon>
        <taxon>Clostridia</taxon>
        <taxon>Eubacteriales</taxon>
        <taxon>Clostridiaceae</taxon>
        <taxon>Crassaminicella</taxon>
    </lineage>
</organism>
<evidence type="ECO:0000259" key="2">
    <source>
        <dbReference type="Pfam" id="PF11738"/>
    </source>
</evidence>
<sequence length="470" mass="55396">MKKNICRVISVLMIGSICIFSTACTSTVSKAAGTKIQAEKNQEIKIKTKTLKLDEKYLIGDVEIPVFSNFMNKEVEERINNYFEKNATDFIDMQMESAKLMKKEDGFKKNKIASNFKVTYKDKNLVSVIINKNVDNSFRIKDCYTLDLNTGKQIFLYRLFDPMKDYKQIIKNYVEEDMKKKGKEYFLSKSDIKDNQYYLKENSLVIYLNQYETNFENEDYDEFEIPFEAFQDGINTKISLKPYSVKVDAKKINKDNQYLIENINIPVISGLEDEKVQNRINKMFESDAKKFRNELNEYAKSAFEDFKKDGYEMRPYIADITFEEKKNEKDILSIYTVYYQYTGGAHGMHNDIAYNIDLKTGNIIKLKDLFKEGYNYKKVIDEKIKEQIDKIQSEYKEKKLKEGEKIKNIYLPYNRFEGIDKNQRFYLKDNRLCIYFGLYEIASYAEGIPTFEIPLSELKEGLKEDFSDLL</sequence>
<dbReference type="InterPro" id="IPR021729">
    <property type="entry name" value="DUF3298"/>
</dbReference>
<dbReference type="Gene3D" id="3.90.640.20">
    <property type="entry name" value="Heat-shock cognate protein, ATPase"/>
    <property type="match status" value="2"/>
</dbReference>
<feature type="signal peptide" evidence="1">
    <location>
        <begin position="1"/>
        <end position="23"/>
    </location>
</feature>
<evidence type="ECO:0000313" key="5">
    <source>
        <dbReference type="Proteomes" id="UP000324646"/>
    </source>
</evidence>
<feature type="chain" id="PRO_5038678247" evidence="1">
    <location>
        <begin position="24"/>
        <end position="470"/>
    </location>
</feature>
<dbReference type="Proteomes" id="UP000324646">
    <property type="component" value="Chromosome"/>
</dbReference>
<gene>
    <name evidence="4" type="ORF">FQB35_04190</name>
</gene>
<dbReference type="InterPro" id="IPR025303">
    <property type="entry name" value="PdaC"/>
</dbReference>
<evidence type="ECO:0000313" key="4">
    <source>
        <dbReference type="EMBL" id="QEK11624.1"/>
    </source>
</evidence>
<dbReference type="InterPro" id="IPR037126">
    <property type="entry name" value="PdaC/RsiV-like_sf"/>
</dbReference>
<name>A0A5C0SEA4_CRATE</name>
<accession>A0A5C0SEA4</accession>
<dbReference type="PROSITE" id="PS51257">
    <property type="entry name" value="PROKAR_LIPOPROTEIN"/>
    <property type="match status" value="1"/>
</dbReference>
<keyword evidence="1" id="KW-0732">Signal</keyword>
<dbReference type="Pfam" id="PF13739">
    <property type="entry name" value="PdaC"/>
    <property type="match status" value="2"/>
</dbReference>
<dbReference type="Pfam" id="PF11738">
    <property type="entry name" value="DUF3298"/>
    <property type="match status" value="1"/>
</dbReference>
<reference evidence="4 5" key="1">
    <citation type="submission" date="2019-07" db="EMBL/GenBank/DDBJ databases">
        <title>Complete genome of Crassaminicella thermophila SY095.</title>
        <authorList>
            <person name="Li X."/>
        </authorList>
    </citation>
    <scope>NUCLEOTIDE SEQUENCE [LARGE SCALE GENOMIC DNA]</scope>
    <source>
        <strain evidence="4 5">SY095</strain>
    </source>
</reference>
<proteinExistence type="predicted"/>
<evidence type="ECO:0000259" key="3">
    <source>
        <dbReference type="Pfam" id="PF13739"/>
    </source>
</evidence>
<dbReference type="KEGG" id="crs:FQB35_04190"/>
<feature type="domain" description="Deacetylase PdaC" evidence="3">
    <location>
        <begin position="54"/>
        <end position="131"/>
    </location>
</feature>
<feature type="domain" description="DUF3298" evidence="2">
    <location>
        <begin position="367"/>
        <end position="456"/>
    </location>
</feature>
<feature type="domain" description="Deacetylase PdaC" evidence="3">
    <location>
        <begin position="252"/>
        <end position="349"/>
    </location>
</feature>
<protein>
    <submittedName>
        <fullName evidence="4">DUF4163 domain-containing protein</fullName>
    </submittedName>
</protein>
<dbReference type="OrthoDB" id="5637at2"/>
<dbReference type="AlphaFoldDB" id="A0A5C0SEA4"/>